<evidence type="ECO:0000313" key="3">
    <source>
        <dbReference type="Proteomes" id="UP000245753"/>
    </source>
</evidence>
<dbReference type="OrthoDB" id="3752109at2"/>
<sequence length="943" mass="103825">MGNVTGAVPVAQHESGSEVSRKGRIIGAMTCLIGLAVLLFGVYGWAYLHGWKYSFTNVNYSFPPFASQGVQTSGPLLTDPADNVLPIAWYTFHPFLTTSWLPQFGIGNSQLMTLYLSPLNYFYLLPFGIAQVLISVVKTVVAFTAMFFFVRQIGYTWRGAFFSGASYAMCSVMVMWNGWPHSEVTMYAPLLFLLLDKALHKISIGYFAGCAIVIYLMLVAGMPTYAAYFLYLVGIYVLFYGIREYRKTPTKLIQYFVFFGISVAFGAMMSLPYTGALLGTVGSNGYSESRSGLATATLGLSRLKTLLFPYLPTSMVIHANEGTLYAGILAMVSLPLTVMNIRKKPRACFFALTAVIMILLIFTHTFDFIFKLLPMIHTSTKFRVIVLLNFALAVLVGINLDDLLTKERFTGKERVLYGGLIAAGVLLCAFAAYRVRPVFTSANITAVHQVYVACAVVVIFAVVSCVRLINIRSINGTKAVAVVSSIALMFGVCLDMGYFSSKYMPWIQQSAPVIPEPTDTVAYLQKNTQNEEKIAVLGGWTMFAMTNMYYNLRNIAGHGFLYTNPDVSDYFTGISEEALDGSHTRPAYGKIDNENLLKYMGVKYVAGATDDLSDKQPTQGVATPSEALNDSTKFVQEFTAKKNNLQNVSFTIGTYGKKPADGSISIELRSVKNNAVAATSSLPLSGLKDGARASFDFPSINNSKGKTYRMTISVKDPSNTGVAVFVNSGDAYTGESSYTDSTDSVNDVILSLRYDEIRKGTDGMAVRQLDEYAPQVELMDTVKVLDSDEDVLNTMKKSYDAGTLYFSKDGEDAPSSVTSRQSDLKPDEKISNLQSERNGNMTFTVRTSENRYVLVNEYDDGNWAAYVDGQRTKVVKGNYLFRAVEIPAGTHTVELKYEPASLKKMFIVAGIATVLLVSLFVLRKPIDDVLNRPRKPRGEHAEV</sequence>
<protein>
    <recommendedName>
        <fullName evidence="4">YfhO family protein</fullName>
    </recommendedName>
</protein>
<accession>A0A2U2MRD9</accession>
<dbReference type="Pfam" id="PF09586">
    <property type="entry name" value="YfhO"/>
    <property type="match status" value="1"/>
</dbReference>
<comment type="caution">
    <text evidence="2">The sequence shown here is derived from an EMBL/GenBank/DDBJ whole genome shotgun (WGS) entry which is preliminary data.</text>
</comment>
<feature type="transmembrane region" description="Helical" evidence="1">
    <location>
        <begin position="415"/>
        <end position="435"/>
    </location>
</feature>
<feature type="transmembrane region" description="Helical" evidence="1">
    <location>
        <begin position="348"/>
        <end position="370"/>
    </location>
</feature>
<evidence type="ECO:0008006" key="4">
    <source>
        <dbReference type="Google" id="ProtNLM"/>
    </source>
</evidence>
<feature type="transmembrane region" description="Helical" evidence="1">
    <location>
        <begin position="225"/>
        <end position="243"/>
    </location>
</feature>
<dbReference type="RefSeq" id="WP_109137692.1">
    <property type="nucleotide sequence ID" value="NZ_QFFN01000022.1"/>
</dbReference>
<organism evidence="2 3">
    <name type="scientific">Bifidobacterium catulorum</name>
    <dbReference type="NCBI Taxonomy" id="1630173"/>
    <lineage>
        <taxon>Bacteria</taxon>
        <taxon>Bacillati</taxon>
        <taxon>Actinomycetota</taxon>
        <taxon>Actinomycetes</taxon>
        <taxon>Bifidobacteriales</taxon>
        <taxon>Bifidobacteriaceae</taxon>
        <taxon>Bifidobacterium</taxon>
    </lineage>
</organism>
<keyword evidence="1" id="KW-0812">Transmembrane</keyword>
<feature type="transmembrane region" description="Helical" evidence="1">
    <location>
        <begin position="480"/>
        <end position="499"/>
    </location>
</feature>
<feature type="transmembrane region" description="Helical" evidence="1">
    <location>
        <begin position="447"/>
        <end position="468"/>
    </location>
</feature>
<feature type="transmembrane region" description="Helical" evidence="1">
    <location>
        <begin position="905"/>
        <end position="922"/>
    </location>
</feature>
<feature type="transmembrane region" description="Helical" evidence="1">
    <location>
        <begin position="255"/>
        <end position="281"/>
    </location>
</feature>
<dbReference type="InterPro" id="IPR018580">
    <property type="entry name" value="Uncharacterised_YfhO"/>
</dbReference>
<feature type="transmembrane region" description="Helical" evidence="1">
    <location>
        <begin position="121"/>
        <end position="148"/>
    </location>
</feature>
<feature type="transmembrane region" description="Helical" evidence="1">
    <location>
        <begin position="323"/>
        <end position="341"/>
    </location>
</feature>
<dbReference type="PANTHER" id="PTHR38454">
    <property type="entry name" value="INTEGRAL MEMBRANE PROTEIN-RELATED"/>
    <property type="match status" value="1"/>
</dbReference>
<keyword evidence="1" id="KW-1133">Transmembrane helix</keyword>
<dbReference type="PANTHER" id="PTHR38454:SF1">
    <property type="entry name" value="INTEGRAL MEMBRANE PROTEIN"/>
    <property type="match status" value="1"/>
</dbReference>
<feature type="transmembrane region" description="Helical" evidence="1">
    <location>
        <begin position="199"/>
        <end position="218"/>
    </location>
</feature>
<evidence type="ECO:0000313" key="2">
    <source>
        <dbReference type="EMBL" id="PWG59410.1"/>
    </source>
</evidence>
<proteinExistence type="predicted"/>
<gene>
    <name evidence="2" type="ORF">DF200_07670</name>
</gene>
<dbReference type="Proteomes" id="UP000245753">
    <property type="component" value="Unassembled WGS sequence"/>
</dbReference>
<feature type="transmembrane region" description="Helical" evidence="1">
    <location>
        <begin position="25"/>
        <end position="48"/>
    </location>
</feature>
<evidence type="ECO:0000256" key="1">
    <source>
        <dbReference type="SAM" id="Phobius"/>
    </source>
</evidence>
<dbReference type="AlphaFoldDB" id="A0A2U2MRD9"/>
<feature type="transmembrane region" description="Helical" evidence="1">
    <location>
        <begin position="160"/>
        <end position="179"/>
    </location>
</feature>
<keyword evidence="1" id="KW-0472">Membrane</keyword>
<dbReference type="EMBL" id="QFFN01000022">
    <property type="protein sequence ID" value="PWG59410.1"/>
    <property type="molecule type" value="Genomic_DNA"/>
</dbReference>
<keyword evidence="3" id="KW-1185">Reference proteome</keyword>
<reference evidence="2 3" key="1">
    <citation type="journal article" date="2018" name="Int. J. Syst. Evol. Microbiol.">
        <title>Bifidobacterium catulorum sp. nov., a novel taxon from the faeces of the baby common marmoset (Callithrix jacchus).</title>
        <authorList>
            <person name="Modesto M."/>
            <person name="Michelini S."/>
            <person name="Oki K."/>
            <person name="Biavati B."/>
            <person name="Watanabe K."/>
            <person name="Mattarelli P."/>
        </authorList>
    </citation>
    <scope>NUCLEOTIDE SEQUENCE [LARGE SCALE GENOMIC DNA]</scope>
    <source>
        <strain evidence="2 3">MRM 8.19</strain>
    </source>
</reference>
<name>A0A2U2MRD9_9BIFI</name>
<feature type="transmembrane region" description="Helical" evidence="1">
    <location>
        <begin position="382"/>
        <end position="403"/>
    </location>
</feature>